<name>S2KDK8_MUCC1</name>
<dbReference type="InParanoid" id="S2KDK8"/>
<dbReference type="EMBL" id="KE123921">
    <property type="protein sequence ID" value="EPB90405.1"/>
    <property type="molecule type" value="Genomic_DNA"/>
</dbReference>
<sequence length="125" mass="14466">MWACYPEFSVCSLQMINRLSPPCSLITMLASPLPTVTPASTPNTTAMTSVYTRQQQRYYNDWPLNELEENVMTLATSIKLQQEQQQQQRQIAIKRCRSSVVRCNSCQRKFHSKGNLANHQQLYQH</sequence>
<reference evidence="4" key="1">
    <citation type="submission" date="2013-05" db="EMBL/GenBank/DDBJ databases">
        <title>The Genome sequence of Mucor circinelloides f. circinelloides 1006PhL.</title>
        <authorList>
            <consortium name="The Broad Institute Genomics Platform"/>
            <person name="Cuomo C."/>
            <person name="Earl A."/>
            <person name="Findley K."/>
            <person name="Lee S.C."/>
            <person name="Walker B."/>
            <person name="Young S."/>
            <person name="Zeng Q."/>
            <person name="Gargeya S."/>
            <person name="Fitzgerald M."/>
            <person name="Haas B."/>
            <person name="Abouelleil A."/>
            <person name="Allen A.W."/>
            <person name="Alvarado L."/>
            <person name="Arachchi H.M."/>
            <person name="Berlin A.M."/>
            <person name="Chapman S.B."/>
            <person name="Gainer-Dewar J."/>
            <person name="Goldberg J."/>
            <person name="Griggs A."/>
            <person name="Gujja S."/>
            <person name="Hansen M."/>
            <person name="Howarth C."/>
            <person name="Imamovic A."/>
            <person name="Ireland A."/>
            <person name="Larimer J."/>
            <person name="McCowan C."/>
            <person name="Murphy C."/>
            <person name="Pearson M."/>
            <person name="Poon T.W."/>
            <person name="Priest M."/>
            <person name="Roberts A."/>
            <person name="Saif S."/>
            <person name="Shea T."/>
            <person name="Sisk P."/>
            <person name="Sykes S."/>
            <person name="Wortman J."/>
            <person name="Nusbaum C."/>
            <person name="Birren B."/>
        </authorList>
    </citation>
    <scope>NUCLEOTIDE SEQUENCE [LARGE SCALE GENOMIC DNA]</scope>
    <source>
        <strain evidence="4">1006PhL</strain>
    </source>
</reference>
<evidence type="ECO:0000313" key="4">
    <source>
        <dbReference type="Proteomes" id="UP000014254"/>
    </source>
</evidence>
<dbReference type="AlphaFoldDB" id="S2KDK8"/>
<keyword evidence="1" id="KW-0862">Zinc</keyword>
<evidence type="ECO:0000256" key="1">
    <source>
        <dbReference type="PROSITE-ProRule" id="PRU00042"/>
    </source>
</evidence>
<keyword evidence="4" id="KW-1185">Reference proteome</keyword>
<proteinExistence type="predicted"/>
<protein>
    <recommendedName>
        <fullName evidence="2">C2H2-type domain-containing protein</fullName>
    </recommendedName>
</protein>
<dbReference type="PROSITE" id="PS50157">
    <property type="entry name" value="ZINC_FINGER_C2H2_2"/>
    <property type="match status" value="1"/>
</dbReference>
<accession>S2KDK8</accession>
<organism evidence="3 4">
    <name type="scientific">Mucor circinelloides f. circinelloides (strain 1006PhL)</name>
    <name type="common">Mucormycosis agent</name>
    <name type="synonym">Calyptromyces circinelloides</name>
    <dbReference type="NCBI Taxonomy" id="1220926"/>
    <lineage>
        <taxon>Eukaryota</taxon>
        <taxon>Fungi</taxon>
        <taxon>Fungi incertae sedis</taxon>
        <taxon>Mucoromycota</taxon>
        <taxon>Mucoromycotina</taxon>
        <taxon>Mucoromycetes</taxon>
        <taxon>Mucorales</taxon>
        <taxon>Mucorineae</taxon>
        <taxon>Mucoraceae</taxon>
        <taxon>Mucor</taxon>
    </lineage>
</organism>
<dbReference type="VEuPathDB" id="FungiDB:HMPREF1544_02771"/>
<evidence type="ECO:0000313" key="3">
    <source>
        <dbReference type="EMBL" id="EPB90405.1"/>
    </source>
</evidence>
<dbReference type="OrthoDB" id="2283484at2759"/>
<dbReference type="PROSITE" id="PS00028">
    <property type="entry name" value="ZINC_FINGER_C2H2_1"/>
    <property type="match status" value="1"/>
</dbReference>
<feature type="domain" description="C2H2-type" evidence="2">
    <location>
        <begin position="101"/>
        <end position="125"/>
    </location>
</feature>
<dbReference type="GO" id="GO:0008270">
    <property type="term" value="F:zinc ion binding"/>
    <property type="evidence" value="ECO:0007669"/>
    <property type="project" value="UniProtKB-KW"/>
</dbReference>
<evidence type="ECO:0000259" key="2">
    <source>
        <dbReference type="PROSITE" id="PS50157"/>
    </source>
</evidence>
<keyword evidence="1" id="KW-0479">Metal-binding</keyword>
<gene>
    <name evidence="3" type="ORF">HMPREF1544_02771</name>
</gene>
<dbReference type="Proteomes" id="UP000014254">
    <property type="component" value="Unassembled WGS sequence"/>
</dbReference>
<dbReference type="InterPro" id="IPR013087">
    <property type="entry name" value="Znf_C2H2_type"/>
</dbReference>
<keyword evidence="1" id="KW-0863">Zinc-finger</keyword>